<keyword evidence="5" id="KW-0862">Zinc</keyword>
<comment type="similarity">
    <text evidence="1">Belongs to the NFX1 family.</text>
</comment>
<evidence type="ECO:0000256" key="1">
    <source>
        <dbReference type="ARBA" id="ARBA00007269"/>
    </source>
</evidence>
<evidence type="ECO:0000313" key="10">
    <source>
        <dbReference type="Proteomes" id="UP001075354"/>
    </source>
</evidence>
<feature type="region of interest" description="Disordered" evidence="6">
    <location>
        <begin position="1"/>
        <end position="62"/>
    </location>
</feature>
<feature type="domain" description="NF-X1-type" evidence="8">
    <location>
        <begin position="297"/>
        <end position="316"/>
    </location>
</feature>
<feature type="compositionally biased region" description="Gly residues" evidence="6">
    <location>
        <begin position="21"/>
        <end position="32"/>
    </location>
</feature>
<keyword evidence="3" id="KW-0677">Repeat</keyword>
<dbReference type="InterPro" id="IPR000967">
    <property type="entry name" value="Znf_NFX1"/>
</dbReference>
<dbReference type="CDD" id="cd06008">
    <property type="entry name" value="NF-X1-zinc-finger"/>
    <property type="match status" value="6"/>
</dbReference>
<dbReference type="AlphaFoldDB" id="A0AAV7XJU4"/>
<dbReference type="InterPro" id="IPR034078">
    <property type="entry name" value="NFX1_fam"/>
</dbReference>
<feature type="domain" description="NF-X1-type" evidence="8">
    <location>
        <begin position="680"/>
        <end position="698"/>
    </location>
</feature>
<keyword evidence="10" id="KW-1185">Reference proteome</keyword>
<dbReference type="PANTHER" id="PTHR12360:SF1">
    <property type="entry name" value="NF-X1-TYPE ZINC FINGER PROTEIN NFXL1"/>
    <property type="match status" value="1"/>
</dbReference>
<evidence type="ECO:0000256" key="3">
    <source>
        <dbReference type="ARBA" id="ARBA00022737"/>
    </source>
</evidence>
<dbReference type="Pfam" id="PF01422">
    <property type="entry name" value="zf-NF-X1"/>
    <property type="match status" value="11"/>
</dbReference>
<reference evidence="9" key="1">
    <citation type="submission" date="2022-12" db="EMBL/GenBank/DDBJ databases">
        <title>Chromosome-level genome assembly of the bean flower thrips Megalurothrips usitatus.</title>
        <authorList>
            <person name="Ma L."/>
            <person name="Liu Q."/>
            <person name="Li H."/>
            <person name="Cai W."/>
        </authorList>
    </citation>
    <scope>NUCLEOTIDE SEQUENCE</scope>
    <source>
        <strain evidence="9">Cailab_2022a</strain>
    </source>
</reference>
<proteinExistence type="inferred from homology"/>
<evidence type="ECO:0000256" key="2">
    <source>
        <dbReference type="ARBA" id="ARBA00022723"/>
    </source>
</evidence>
<keyword evidence="2" id="KW-0479">Metal-binding</keyword>
<dbReference type="EMBL" id="JAPTSV010000008">
    <property type="protein sequence ID" value="KAJ1525033.1"/>
    <property type="molecule type" value="Genomic_DNA"/>
</dbReference>
<keyword evidence="7" id="KW-0812">Transmembrane</keyword>
<evidence type="ECO:0000256" key="4">
    <source>
        <dbReference type="ARBA" id="ARBA00022771"/>
    </source>
</evidence>
<dbReference type="PANTHER" id="PTHR12360">
    <property type="entry name" value="NUCLEAR TRANSCRIPTION FACTOR, X-BOX BINDING 1 NFX1"/>
    <property type="match status" value="1"/>
</dbReference>
<feature type="domain" description="NF-X1-type" evidence="8">
    <location>
        <begin position="350"/>
        <end position="369"/>
    </location>
</feature>
<keyword evidence="7" id="KW-0472">Membrane</keyword>
<feature type="transmembrane region" description="Helical" evidence="7">
    <location>
        <begin position="857"/>
        <end position="875"/>
    </location>
</feature>
<dbReference type="GO" id="GO:0000977">
    <property type="term" value="F:RNA polymerase II transcription regulatory region sequence-specific DNA binding"/>
    <property type="evidence" value="ECO:0007669"/>
    <property type="project" value="TreeGrafter"/>
</dbReference>
<dbReference type="Proteomes" id="UP001075354">
    <property type="component" value="Chromosome 8"/>
</dbReference>
<evidence type="ECO:0000256" key="5">
    <source>
        <dbReference type="ARBA" id="ARBA00022833"/>
    </source>
</evidence>
<feature type="domain" description="NF-X1-type" evidence="8">
    <location>
        <begin position="482"/>
        <end position="501"/>
    </location>
</feature>
<evidence type="ECO:0000256" key="6">
    <source>
        <dbReference type="SAM" id="MobiDB-lite"/>
    </source>
</evidence>
<sequence>MERGPRDGGSRPNPWHQRNSGSGGGNGNGNNGGFSSKRGAARRYGTSRGNVDNQSPHKDEVVSMAKFEEARSKMEEAVKKHMVSEYESSDEEDDIQVDPIVGSVLQTYAAMGGASSDLGRTQHFLEEVFQSGAATCLICIGSVKRVDPVWNCSACFCFLHLTCTQRWAKDSLLHQKQAIEDLPRDKQPLAITWPCPKCRKDYESDCVPQRYFCFCGQKEDPTYHAWLVPHSCGETCGRPLQPTCGHTCLLLCHPGPCPPCPKTIRVSCHCGKENSRPLRCSQKSWSCGNSCGLILSCGSHRCSFPCHPGACEPCPRKSEQMCACGLKKQNRPCSSPVWHCDKVCGRKLSCQHHFCEKVCHSGPCGTCPLIENRSCPCGKRLYRIPCTEDVFPCGDTCARVLNCGIHLCPERCHRDKCGTCLEVTVKQCRCGSHRKELPCAKEFLCETKCKRYKDCGRHPCNRKCCDSQCPPCEKLCGRTLTCGQHKCESVCHRGPCYPCRVTASVSCNCGGTVIHVPCGRQRRTRAPRCNKLCLNPPECHHDKREDHSCHFGHCPPCMQVCNLKHSSCGHNCSQACHSAVWLKVEKQAPAGPWELAAPQLVQRNLPCPPCKVPIEVVCLGGHDTSMMPCHAVKATSCGKECGRLLSCGNHSCSRECHKVNNGDRCETCENQCELERPEGCSHNCPRPCHPAPCSPCPVTLRPRCHCGVTQLFIKCSDWTRPGADQISLSSCGSPCPKSFPCGHKCISVCHPGNCPDSEKCSKKAKAYCPCRRIRKEVRCDLLRSSEFLIACDDGCEAQKSQKEKLRAEEVKLLRTKDEEEARMEAERFQKRIDGSGRRKNRGRNQYDTVETGSRFSLLYIAVTAMSVVFVAIFYFQWSL</sequence>
<feature type="domain" description="NF-X1-type" evidence="8">
    <location>
        <begin position="647"/>
        <end position="670"/>
    </location>
</feature>
<feature type="domain" description="NF-X1-type" evidence="8">
    <location>
        <begin position="539"/>
        <end position="559"/>
    </location>
</feature>
<feature type="domain" description="NF-X1-type" evidence="8">
    <location>
        <begin position="244"/>
        <end position="262"/>
    </location>
</feature>
<dbReference type="GO" id="GO:0005634">
    <property type="term" value="C:nucleus"/>
    <property type="evidence" value="ECO:0007669"/>
    <property type="project" value="InterPro"/>
</dbReference>
<evidence type="ECO:0000256" key="7">
    <source>
        <dbReference type="SAM" id="Phobius"/>
    </source>
</evidence>
<dbReference type="SMART" id="SM00438">
    <property type="entry name" value="ZnF_NFX"/>
    <property type="match status" value="11"/>
</dbReference>
<keyword evidence="4" id="KW-0863">Zinc-finger</keyword>
<comment type="caution">
    <text evidence="9">The sequence shown here is derived from an EMBL/GenBank/DDBJ whole genome shotgun (WGS) entry which is preliminary data.</text>
</comment>
<keyword evidence="7" id="KW-1133">Transmembrane helix</keyword>
<dbReference type="GO" id="GO:0008270">
    <property type="term" value="F:zinc ion binding"/>
    <property type="evidence" value="ECO:0007669"/>
    <property type="project" value="UniProtKB-KW"/>
</dbReference>
<evidence type="ECO:0000259" key="8">
    <source>
        <dbReference type="SMART" id="SM00438"/>
    </source>
</evidence>
<organism evidence="9 10">
    <name type="scientific">Megalurothrips usitatus</name>
    <name type="common">bean blossom thrips</name>
    <dbReference type="NCBI Taxonomy" id="439358"/>
    <lineage>
        <taxon>Eukaryota</taxon>
        <taxon>Metazoa</taxon>
        <taxon>Ecdysozoa</taxon>
        <taxon>Arthropoda</taxon>
        <taxon>Hexapoda</taxon>
        <taxon>Insecta</taxon>
        <taxon>Pterygota</taxon>
        <taxon>Neoptera</taxon>
        <taxon>Paraneoptera</taxon>
        <taxon>Thysanoptera</taxon>
        <taxon>Terebrantia</taxon>
        <taxon>Thripoidea</taxon>
        <taxon>Thripidae</taxon>
        <taxon>Megalurothrips</taxon>
    </lineage>
</organism>
<feature type="domain" description="NF-X1-type" evidence="8">
    <location>
        <begin position="455"/>
        <end position="474"/>
    </location>
</feature>
<feature type="domain" description="NF-X1-type" evidence="8">
    <location>
        <begin position="403"/>
        <end position="422"/>
    </location>
</feature>
<accession>A0AAV7XJU4</accession>
<dbReference type="GO" id="GO:0000981">
    <property type="term" value="F:DNA-binding transcription factor activity, RNA polymerase II-specific"/>
    <property type="evidence" value="ECO:0007669"/>
    <property type="project" value="TreeGrafter"/>
</dbReference>
<feature type="domain" description="NF-X1-type" evidence="8">
    <location>
        <begin position="568"/>
        <end position="612"/>
    </location>
</feature>
<gene>
    <name evidence="9" type="ORF">ONE63_009879</name>
</gene>
<evidence type="ECO:0000313" key="9">
    <source>
        <dbReference type="EMBL" id="KAJ1525033.1"/>
    </source>
</evidence>
<protein>
    <recommendedName>
        <fullName evidence="8">NF-X1-type domain-containing protein</fullName>
    </recommendedName>
</protein>
<name>A0AAV7XJU4_9NEOP</name>
<feature type="domain" description="NF-X1-type" evidence="8">
    <location>
        <begin position="741"/>
        <end position="762"/>
    </location>
</feature>
<dbReference type="CDD" id="cd16697">
    <property type="entry name" value="RING-CH-C4HC3_NFXL1"/>
    <property type="match status" value="1"/>
</dbReference>